<accession>A0A330LVJ6</accession>
<name>A0A330LVJ6_9GAMM</name>
<gene>
    <name evidence="1" type="ORF">MORIYA_1597</name>
</gene>
<proteinExistence type="predicted"/>
<keyword evidence="2" id="KW-1185">Reference proteome</keyword>
<evidence type="ECO:0000313" key="1">
    <source>
        <dbReference type="EMBL" id="SQD78075.1"/>
    </source>
</evidence>
<dbReference type="InterPro" id="IPR032675">
    <property type="entry name" value="LRR_dom_sf"/>
</dbReference>
<reference evidence="2" key="1">
    <citation type="submission" date="2018-05" db="EMBL/GenBank/DDBJ databases">
        <authorList>
            <person name="Cea G.-C."/>
            <person name="William W."/>
        </authorList>
    </citation>
    <scope>NUCLEOTIDE SEQUENCE [LARGE SCALE GENOMIC DNA]</scope>
    <source>
        <strain evidence="2">DB21MT 5</strain>
    </source>
</reference>
<organism evidence="1 2">
    <name type="scientific">Moritella yayanosii</name>
    <dbReference type="NCBI Taxonomy" id="69539"/>
    <lineage>
        <taxon>Bacteria</taxon>
        <taxon>Pseudomonadati</taxon>
        <taxon>Pseudomonadota</taxon>
        <taxon>Gammaproteobacteria</taxon>
        <taxon>Alteromonadales</taxon>
        <taxon>Moritellaceae</taxon>
        <taxon>Moritella</taxon>
    </lineage>
</organism>
<dbReference type="AlphaFoldDB" id="A0A330LVJ6"/>
<dbReference type="SUPFAM" id="SSF52058">
    <property type="entry name" value="L domain-like"/>
    <property type="match status" value="1"/>
</dbReference>
<dbReference type="Proteomes" id="UP000250163">
    <property type="component" value="Chromosome MORIYA"/>
</dbReference>
<sequence length="67" mass="7501">MHTLSQLKSGELTGIKRLTLSDNLTAFPLEILSLASSLEILDLSNNQLTTLPAEIVQLTKYLKIRYQ</sequence>
<evidence type="ECO:0000313" key="2">
    <source>
        <dbReference type="Proteomes" id="UP000250163"/>
    </source>
</evidence>
<dbReference type="Pfam" id="PF00560">
    <property type="entry name" value="LRR_1"/>
    <property type="match status" value="1"/>
</dbReference>
<dbReference type="Gene3D" id="3.80.10.10">
    <property type="entry name" value="Ribonuclease Inhibitor"/>
    <property type="match status" value="1"/>
</dbReference>
<dbReference type="InterPro" id="IPR001611">
    <property type="entry name" value="Leu-rich_rpt"/>
</dbReference>
<dbReference type="KEGG" id="mya:MORIYA_1597"/>
<dbReference type="EMBL" id="LS483250">
    <property type="protein sequence ID" value="SQD78075.1"/>
    <property type="molecule type" value="Genomic_DNA"/>
</dbReference>
<protein>
    <submittedName>
        <fullName evidence="1">Uncharacterized protein</fullName>
    </submittedName>
</protein>
<dbReference type="PROSITE" id="PS51450">
    <property type="entry name" value="LRR"/>
    <property type="match status" value="1"/>
</dbReference>